<feature type="repeat" description="TPR" evidence="1">
    <location>
        <begin position="68"/>
        <end position="101"/>
    </location>
</feature>
<proteinExistence type="predicted"/>
<keyword evidence="4" id="KW-1185">Reference proteome</keyword>
<organism evidence="3 4">
    <name type="scientific">Rodentibacter myodis</name>
    <dbReference type="NCBI Taxonomy" id="1907939"/>
    <lineage>
        <taxon>Bacteria</taxon>
        <taxon>Pseudomonadati</taxon>
        <taxon>Pseudomonadota</taxon>
        <taxon>Gammaproteobacteria</taxon>
        <taxon>Pasteurellales</taxon>
        <taxon>Pasteurellaceae</taxon>
        <taxon>Rodentibacter</taxon>
    </lineage>
</organism>
<evidence type="ECO:0000256" key="2">
    <source>
        <dbReference type="SAM" id="SignalP"/>
    </source>
</evidence>
<keyword evidence="1" id="KW-0802">TPR repeat</keyword>
<accession>A0A1V3JMZ9</accession>
<name>A0A1V3JMZ9_9PAST</name>
<gene>
    <name evidence="3" type="ORF">BKL49_08185</name>
</gene>
<dbReference type="AlphaFoldDB" id="A0A1V3JMZ9"/>
<dbReference type="Pfam" id="PF16068">
    <property type="entry name" value="DUF4810"/>
    <property type="match status" value="1"/>
</dbReference>
<dbReference type="PROSITE" id="PS51257">
    <property type="entry name" value="PROKAR_LIPOPROTEIN"/>
    <property type="match status" value="1"/>
</dbReference>
<keyword evidence="2" id="KW-0732">Signal</keyword>
<dbReference type="OrthoDB" id="9800218at2"/>
<comment type="caution">
    <text evidence="3">The sequence shown here is derived from an EMBL/GenBank/DDBJ whole genome shotgun (WGS) entry which is preliminary data.</text>
</comment>
<dbReference type="RefSeq" id="WP_077424393.1">
    <property type="nucleotide sequence ID" value="NZ_MLHQ01000021.1"/>
</dbReference>
<feature type="signal peptide" evidence="2">
    <location>
        <begin position="1"/>
        <end position="23"/>
    </location>
</feature>
<dbReference type="PROSITE" id="PS50005">
    <property type="entry name" value="TPR"/>
    <property type="match status" value="1"/>
</dbReference>
<protein>
    <submittedName>
        <fullName evidence="3">Uncharacterized protein</fullName>
    </submittedName>
</protein>
<dbReference type="EMBL" id="MLHQ01000021">
    <property type="protein sequence ID" value="OOF58054.1"/>
    <property type="molecule type" value="Genomic_DNA"/>
</dbReference>
<dbReference type="PIRSF" id="PIRSF020555">
    <property type="entry name" value="UCP020555"/>
    <property type="match status" value="1"/>
</dbReference>
<reference evidence="3 4" key="1">
    <citation type="submission" date="2016-10" db="EMBL/GenBank/DDBJ databases">
        <title>Rodentibacter gen. nov. and new species.</title>
        <authorList>
            <person name="Christensen H."/>
        </authorList>
    </citation>
    <scope>NUCLEOTIDE SEQUENCE [LARGE SCALE GENOMIC DNA]</scope>
    <source>
        <strain evidence="3 4">Ac151</strain>
    </source>
</reference>
<evidence type="ECO:0000256" key="1">
    <source>
        <dbReference type="PROSITE-ProRule" id="PRU00339"/>
    </source>
</evidence>
<dbReference type="STRING" id="1907939.BKL49_08185"/>
<sequence>MKTYYKVGVLVSALLLAACGSNNQIYNWGSGAYSSSVYQSLIQEGDPQAQLTALEEMTQSTKGKKAPPGLYAQIGLLYSQLGDTSKAKDAFDMETRLFPESKSYIQFLLTKGMRGGKK</sequence>
<dbReference type="Proteomes" id="UP000188602">
    <property type="component" value="Unassembled WGS sequence"/>
</dbReference>
<feature type="chain" id="PRO_5012437646" evidence="2">
    <location>
        <begin position="24"/>
        <end position="118"/>
    </location>
</feature>
<dbReference type="InterPro" id="IPR011990">
    <property type="entry name" value="TPR-like_helical_dom_sf"/>
</dbReference>
<evidence type="ECO:0000313" key="4">
    <source>
        <dbReference type="Proteomes" id="UP000188602"/>
    </source>
</evidence>
<evidence type="ECO:0000313" key="3">
    <source>
        <dbReference type="EMBL" id="OOF58054.1"/>
    </source>
</evidence>
<dbReference type="InterPro" id="IPR019734">
    <property type="entry name" value="TPR_rpt"/>
</dbReference>
<dbReference type="Gene3D" id="1.25.40.10">
    <property type="entry name" value="Tetratricopeptide repeat domain"/>
    <property type="match status" value="1"/>
</dbReference>
<dbReference type="InterPro" id="IPR014508">
    <property type="entry name" value="UCP020555_TPR-like"/>
</dbReference>